<proteinExistence type="predicted"/>
<dbReference type="PANTHER" id="PTHR14614:SF132">
    <property type="entry name" value="PROTEIN-LYSINE METHYLTRANSFERASE C42C1.13"/>
    <property type="match status" value="1"/>
</dbReference>
<sequence length="357" mass="39232">MRYIRFLKTPRVVTEKGTSKRQISCLITITSDLGDSFLPYDVEMAAEVLSPPPSEEVLLWRNLQWKAGMRSLPVTFPLATNCKTSSLRIRVGYGSKSKHDDYKKLSENGACGVVSAWSPEFTPSLAAGEAEKLVGRRFELSEDHVVNIYEETGESIARHLWDAGITLSCHIGRLLDCDSPKSKPLLPSGRPALLRVLELGAGCGMVGIAIAQTVAKAQVLLTDLLEAREIVECNIKHASPAQGSTLKFEKLDWDDELPLDLRTFSSCLNLVVAADCTYNPDSSPALVQTLKRLVNVSPEAVVAIAMKMRHASEEIFFDLMSEAGFLETTTLDFPLPGDIEAGEEVVYLHVYRYSPSG</sequence>
<dbReference type="Proteomes" id="UP000800096">
    <property type="component" value="Unassembled WGS sequence"/>
</dbReference>
<keyword evidence="2" id="KW-1185">Reference proteome</keyword>
<dbReference type="InterPro" id="IPR019410">
    <property type="entry name" value="Methyltransf_16"/>
</dbReference>
<dbReference type="PANTHER" id="PTHR14614">
    <property type="entry name" value="HEPATOCELLULAR CARCINOMA-ASSOCIATED ANTIGEN"/>
    <property type="match status" value="1"/>
</dbReference>
<dbReference type="EMBL" id="ML979137">
    <property type="protein sequence ID" value="KAF1914975.1"/>
    <property type="molecule type" value="Genomic_DNA"/>
</dbReference>
<dbReference type="Pfam" id="PF10294">
    <property type="entry name" value="Methyltransf_16"/>
    <property type="match status" value="1"/>
</dbReference>
<dbReference type="OrthoDB" id="413520at2759"/>
<dbReference type="GO" id="GO:0008757">
    <property type="term" value="F:S-adenosylmethionine-dependent methyltransferase activity"/>
    <property type="evidence" value="ECO:0007669"/>
    <property type="project" value="UniProtKB-ARBA"/>
</dbReference>
<name>A0A6A5QHB9_AMPQU</name>
<dbReference type="InterPro" id="IPR029063">
    <property type="entry name" value="SAM-dependent_MTases_sf"/>
</dbReference>
<reference evidence="1" key="1">
    <citation type="journal article" date="2020" name="Stud. Mycol.">
        <title>101 Dothideomycetes genomes: a test case for predicting lifestyles and emergence of pathogens.</title>
        <authorList>
            <person name="Haridas S."/>
            <person name="Albert R."/>
            <person name="Binder M."/>
            <person name="Bloem J."/>
            <person name="Labutti K."/>
            <person name="Salamov A."/>
            <person name="Andreopoulos B."/>
            <person name="Baker S."/>
            <person name="Barry K."/>
            <person name="Bills G."/>
            <person name="Bluhm B."/>
            <person name="Cannon C."/>
            <person name="Castanera R."/>
            <person name="Culley D."/>
            <person name="Daum C."/>
            <person name="Ezra D."/>
            <person name="Gonzalez J."/>
            <person name="Henrissat B."/>
            <person name="Kuo A."/>
            <person name="Liang C."/>
            <person name="Lipzen A."/>
            <person name="Lutzoni F."/>
            <person name="Magnuson J."/>
            <person name="Mondo S."/>
            <person name="Nolan M."/>
            <person name="Ohm R."/>
            <person name="Pangilinan J."/>
            <person name="Park H.-J."/>
            <person name="Ramirez L."/>
            <person name="Alfaro M."/>
            <person name="Sun H."/>
            <person name="Tritt A."/>
            <person name="Yoshinaga Y."/>
            <person name="Zwiers L.-H."/>
            <person name="Turgeon B."/>
            <person name="Goodwin S."/>
            <person name="Spatafora J."/>
            <person name="Crous P."/>
            <person name="Grigoriev I."/>
        </authorList>
    </citation>
    <scope>NUCLEOTIDE SEQUENCE</scope>
    <source>
        <strain evidence="1">HMLAC05119</strain>
    </source>
</reference>
<keyword evidence="1" id="KW-0489">Methyltransferase</keyword>
<dbReference type="CDD" id="cd02440">
    <property type="entry name" value="AdoMet_MTases"/>
    <property type="match status" value="1"/>
</dbReference>
<evidence type="ECO:0000313" key="2">
    <source>
        <dbReference type="Proteomes" id="UP000800096"/>
    </source>
</evidence>
<organism evidence="1 2">
    <name type="scientific">Ampelomyces quisqualis</name>
    <name type="common">Powdery mildew agent</name>
    <dbReference type="NCBI Taxonomy" id="50730"/>
    <lineage>
        <taxon>Eukaryota</taxon>
        <taxon>Fungi</taxon>
        <taxon>Dikarya</taxon>
        <taxon>Ascomycota</taxon>
        <taxon>Pezizomycotina</taxon>
        <taxon>Dothideomycetes</taxon>
        <taxon>Pleosporomycetidae</taxon>
        <taxon>Pleosporales</taxon>
        <taxon>Pleosporineae</taxon>
        <taxon>Phaeosphaeriaceae</taxon>
        <taxon>Ampelomyces</taxon>
    </lineage>
</organism>
<gene>
    <name evidence="1" type="ORF">BDU57DRAFT_589097</name>
</gene>
<dbReference type="AlphaFoldDB" id="A0A6A5QHB9"/>
<dbReference type="GO" id="GO:0005829">
    <property type="term" value="C:cytosol"/>
    <property type="evidence" value="ECO:0007669"/>
    <property type="project" value="TreeGrafter"/>
</dbReference>
<dbReference type="SUPFAM" id="SSF53335">
    <property type="entry name" value="S-adenosyl-L-methionine-dependent methyltransferases"/>
    <property type="match status" value="1"/>
</dbReference>
<evidence type="ECO:0000313" key="1">
    <source>
        <dbReference type="EMBL" id="KAF1914975.1"/>
    </source>
</evidence>
<protein>
    <submittedName>
        <fullName evidence="1">Putative methyltransferase-domain-containing protein</fullName>
    </submittedName>
</protein>
<keyword evidence="1" id="KW-0808">Transferase</keyword>
<accession>A0A6A5QHB9</accession>
<dbReference type="Gene3D" id="3.40.50.150">
    <property type="entry name" value="Vaccinia Virus protein VP39"/>
    <property type="match status" value="1"/>
</dbReference>
<dbReference type="GO" id="GO:0032259">
    <property type="term" value="P:methylation"/>
    <property type="evidence" value="ECO:0007669"/>
    <property type="project" value="UniProtKB-KW"/>
</dbReference>